<organism evidence="4 5">
    <name type="scientific">Anaeramoeba flamelloides</name>
    <dbReference type="NCBI Taxonomy" id="1746091"/>
    <lineage>
        <taxon>Eukaryota</taxon>
        <taxon>Metamonada</taxon>
        <taxon>Anaeramoebidae</taxon>
        <taxon>Anaeramoeba</taxon>
    </lineage>
</organism>
<dbReference type="PANTHER" id="PTHR44472">
    <property type="entry name" value="DDB1- AND CUL4-ASSOCIATED FACTOR 4-RELATED"/>
    <property type="match status" value="1"/>
</dbReference>
<evidence type="ECO:0000256" key="2">
    <source>
        <dbReference type="ARBA" id="ARBA00022737"/>
    </source>
</evidence>
<dbReference type="EMBL" id="JANTQA010000016">
    <property type="protein sequence ID" value="KAJ3447226.1"/>
    <property type="molecule type" value="Genomic_DNA"/>
</dbReference>
<comment type="caution">
    <text evidence="4">The sequence shown here is derived from an EMBL/GenBank/DDBJ whole genome shotgun (WGS) entry which is preliminary data.</text>
</comment>
<gene>
    <name evidence="4" type="ORF">M0812_07453</name>
</gene>
<evidence type="ECO:0000256" key="3">
    <source>
        <dbReference type="SAM" id="MobiDB-lite"/>
    </source>
</evidence>
<keyword evidence="2" id="KW-0677">Repeat</keyword>
<proteinExistence type="predicted"/>
<dbReference type="Gene3D" id="2.130.10.10">
    <property type="entry name" value="YVTN repeat-like/Quinoprotein amine dehydrogenase"/>
    <property type="match status" value="1"/>
</dbReference>
<dbReference type="PANTHER" id="PTHR44472:SF1">
    <property type="entry name" value="DDB1 AND CUL4 ASSOCIATED FACTOR 4"/>
    <property type="match status" value="1"/>
</dbReference>
<accession>A0AAV7ZYZ4</accession>
<dbReference type="GO" id="GO:0080008">
    <property type="term" value="C:Cul4-RING E3 ubiquitin ligase complex"/>
    <property type="evidence" value="ECO:0007669"/>
    <property type="project" value="TreeGrafter"/>
</dbReference>
<dbReference type="Proteomes" id="UP001146793">
    <property type="component" value="Unassembled WGS sequence"/>
</dbReference>
<feature type="compositionally biased region" description="Basic and acidic residues" evidence="3">
    <location>
        <begin position="35"/>
        <end position="57"/>
    </location>
</feature>
<dbReference type="InterPro" id="IPR036322">
    <property type="entry name" value="WD40_repeat_dom_sf"/>
</dbReference>
<dbReference type="InterPro" id="IPR015943">
    <property type="entry name" value="WD40/YVTN_repeat-like_dom_sf"/>
</dbReference>
<dbReference type="InterPro" id="IPR052254">
    <property type="entry name" value="CUL4-DDB1_E3_ligase_receptor"/>
</dbReference>
<sequence length="473" mass="55086">MISHSRKITNNNFSGLYYDPQQDRYFAYDPTLTQTREEKEKEKEKEKVKEQEKREKMVNSFSKKRRMPFTTDISQELFYFDNDTSIRTNTVDKLYSDLGCVSKKQLTYFPKNPLKVPICMCGSNKLAVCTDKIFIYEITENHCNKRSNDLGFEPTNNGNNTKDESNLNCPSLSKNSLMHYQELSQITWSFGTNDQLYYTTLGSNTGSKLCCFSLNSNRNNELLNLPKKTIWSVANPFCNNRPKENRTPKKLILGCSGSILTFDLQKSKIIRNMPLKKSDVFCLQSTPNILISGTRDGSLFVSDLRMKKTKIQKIYLQRTPNNNKKKKILKKNNNYNNKYNNKYKYKNNYNYNNNTNLFDSSICDISLSKDEFSLFCLLRNKLVLCDLRFPKITQNFKNFLNFDYKMTQLKQEPILQNGIIVGGYSPLSLYNKSNQFPIVQFETNETISFEITEYNNSPLIITLSEDGEISFLY</sequence>
<feature type="region of interest" description="Disordered" evidence="3">
    <location>
        <begin position="28"/>
        <end position="59"/>
    </location>
</feature>
<name>A0AAV7ZYZ4_9EUKA</name>
<evidence type="ECO:0000313" key="4">
    <source>
        <dbReference type="EMBL" id="KAJ3447226.1"/>
    </source>
</evidence>
<evidence type="ECO:0000313" key="5">
    <source>
        <dbReference type="Proteomes" id="UP001146793"/>
    </source>
</evidence>
<dbReference type="SUPFAM" id="SSF50978">
    <property type="entry name" value="WD40 repeat-like"/>
    <property type="match status" value="1"/>
</dbReference>
<evidence type="ECO:0000256" key="1">
    <source>
        <dbReference type="ARBA" id="ARBA00022574"/>
    </source>
</evidence>
<reference evidence="4" key="1">
    <citation type="submission" date="2022-08" db="EMBL/GenBank/DDBJ databases">
        <title>Novel sulphate-reducing endosymbionts in the free-living metamonad Anaeramoeba.</title>
        <authorList>
            <person name="Jerlstrom-Hultqvist J."/>
            <person name="Cepicka I."/>
            <person name="Gallot-Lavallee L."/>
            <person name="Salas-Leiva D."/>
            <person name="Curtis B.A."/>
            <person name="Zahonova K."/>
            <person name="Pipaliya S."/>
            <person name="Dacks J."/>
            <person name="Roger A.J."/>
        </authorList>
    </citation>
    <scope>NUCLEOTIDE SEQUENCE</scope>
    <source>
        <strain evidence="4">Busselton2</strain>
    </source>
</reference>
<protein>
    <submittedName>
        <fullName evidence="4">Uncharacterized protein</fullName>
    </submittedName>
</protein>
<dbReference type="AlphaFoldDB" id="A0AAV7ZYZ4"/>
<keyword evidence="1" id="KW-0853">WD repeat</keyword>